<dbReference type="CDD" id="cd00565">
    <property type="entry name" value="Ubl_ThiS"/>
    <property type="match status" value="1"/>
</dbReference>
<dbReference type="InterPro" id="IPR016155">
    <property type="entry name" value="Mopterin_synth/thiamin_S_b"/>
</dbReference>
<sequence>MRLVVNGDPAELEDGLTVAALVERRAEEHRRVAVAVNADVVPRGAWSSTVLRDGDAVEVLVAVAGG</sequence>
<name>A0A6J4LWD8_9ACTN</name>
<dbReference type="InterPro" id="IPR010035">
    <property type="entry name" value="Thi_S"/>
</dbReference>
<gene>
    <name evidence="1" type="ORF">AVDCRST_MAG07-2743</name>
</gene>
<dbReference type="InterPro" id="IPR012675">
    <property type="entry name" value="Beta-grasp_dom_sf"/>
</dbReference>
<reference evidence="1" key="1">
    <citation type="submission" date="2020-02" db="EMBL/GenBank/DDBJ databases">
        <authorList>
            <person name="Meier V. D."/>
        </authorList>
    </citation>
    <scope>NUCLEOTIDE SEQUENCE</scope>
    <source>
        <strain evidence="1">AVDCRST_MAG07</strain>
    </source>
</reference>
<accession>A0A6J4LWD8</accession>
<dbReference type="InterPro" id="IPR003749">
    <property type="entry name" value="ThiS/MoaD-like"/>
</dbReference>
<dbReference type="EMBL" id="CADCUB010000120">
    <property type="protein sequence ID" value="CAA9342655.1"/>
    <property type="molecule type" value="Genomic_DNA"/>
</dbReference>
<dbReference type="AlphaFoldDB" id="A0A6J4LWD8"/>
<dbReference type="Pfam" id="PF02597">
    <property type="entry name" value="ThiS"/>
    <property type="match status" value="1"/>
</dbReference>
<dbReference type="PANTHER" id="PTHR34472:SF1">
    <property type="entry name" value="SULFUR CARRIER PROTEIN THIS"/>
    <property type="match status" value="1"/>
</dbReference>
<organism evidence="1">
    <name type="scientific">uncultured Frankineae bacterium</name>
    <dbReference type="NCBI Taxonomy" id="437475"/>
    <lineage>
        <taxon>Bacteria</taxon>
        <taxon>Bacillati</taxon>
        <taxon>Actinomycetota</taxon>
        <taxon>Actinomycetes</taxon>
        <taxon>Frankiales</taxon>
        <taxon>environmental samples</taxon>
    </lineage>
</organism>
<dbReference type="SUPFAM" id="SSF54285">
    <property type="entry name" value="MoaD/ThiS"/>
    <property type="match status" value="1"/>
</dbReference>
<dbReference type="PANTHER" id="PTHR34472">
    <property type="entry name" value="SULFUR CARRIER PROTEIN THIS"/>
    <property type="match status" value="1"/>
</dbReference>
<evidence type="ECO:0008006" key="2">
    <source>
        <dbReference type="Google" id="ProtNLM"/>
    </source>
</evidence>
<protein>
    <recommendedName>
        <fullName evidence="2">Sulfur carrier protein ThiS</fullName>
    </recommendedName>
</protein>
<dbReference type="Gene3D" id="3.10.20.30">
    <property type="match status" value="1"/>
</dbReference>
<proteinExistence type="predicted"/>
<dbReference type="NCBIfam" id="TIGR01683">
    <property type="entry name" value="thiS"/>
    <property type="match status" value="1"/>
</dbReference>
<evidence type="ECO:0000313" key="1">
    <source>
        <dbReference type="EMBL" id="CAA9342655.1"/>
    </source>
</evidence>